<name>C0QGQ7_DESAH</name>
<dbReference type="HOGENOM" id="CLU_2408410_0_0_7"/>
<dbReference type="Gene3D" id="3.40.190.10">
    <property type="entry name" value="Periplasmic binding protein-like II"/>
    <property type="match status" value="2"/>
</dbReference>
<gene>
    <name evidence="2" type="ordered locus">HRM2_04140</name>
</gene>
<reference evidence="2 3" key="1">
    <citation type="journal article" date="2009" name="Environ. Microbiol.">
        <title>Genome sequence of Desulfobacterium autotrophicum HRM2, a marine sulfate reducer oxidizing organic carbon completely to carbon dioxide.</title>
        <authorList>
            <person name="Strittmatter A.W."/>
            <person name="Liesegang H."/>
            <person name="Rabus R."/>
            <person name="Decker I."/>
            <person name="Amann J."/>
            <person name="Andres S."/>
            <person name="Henne A."/>
            <person name="Fricke W.F."/>
            <person name="Martinez-Arias R."/>
            <person name="Bartels D."/>
            <person name="Goesmann A."/>
            <person name="Krause L."/>
            <person name="Puehler A."/>
            <person name="Klenk H.P."/>
            <person name="Richter M."/>
            <person name="Schuler M."/>
            <person name="Gloeckner F.O."/>
            <person name="Meyerdierks A."/>
            <person name="Gottschalk G."/>
            <person name="Amann R."/>
        </authorList>
    </citation>
    <scope>NUCLEOTIDE SEQUENCE [LARGE SCALE GENOMIC DNA]</scope>
    <source>
        <strain evidence="3">ATCC 43914 / DSM 3382 / HRM2</strain>
    </source>
</reference>
<dbReference type="InterPro" id="IPR015168">
    <property type="entry name" value="SsuA/THI5"/>
</dbReference>
<protein>
    <submittedName>
        <fullName evidence="2">ABC transporter, substrate-binding protein</fullName>
    </submittedName>
</protein>
<dbReference type="STRING" id="177437.HRM2_04140"/>
<accession>C0QGQ7</accession>
<evidence type="ECO:0000313" key="2">
    <source>
        <dbReference type="EMBL" id="ACN13532.1"/>
    </source>
</evidence>
<dbReference type="RefSeq" id="WP_012662781.1">
    <property type="nucleotide sequence ID" value="NC_012108.1"/>
</dbReference>
<evidence type="ECO:0000313" key="3">
    <source>
        <dbReference type="Proteomes" id="UP000000442"/>
    </source>
</evidence>
<proteinExistence type="predicted"/>
<dbReference type="EMBL" id="CP001087">
    <property type="protein sequence ID" value="ACN13532.1"/>
    <property type="molecule type" value="Genomic_DNA"/>
</dbReference>
<sequence>MKIFVPGLMDVRLHAFADLNGIKNDTPINVGFTILPALVSGKVDAVMGPFKTYETVIMEQQGYKAKFFGLENNEIPDYEELIFVAGAKALSS</sequence>
<dbReference type="eggNOG" id="COG0715">
    <property type="taxonomic scope" value="Bacteria"/>
</dbReference>
<dbReference type="Proteomes" id="UP000000442">
    <property type="component" value="Chromosome"/>
</dbReference>
<evidence type="ECO:0000259" key="1">
    <source>
        <dbReference type="Pfam" id="PF09084"/>
    </source>
</evidence>
<dbReference type="KEGG" id="dat:HRM2_04140"/>
<organism evidence="2 3">
    <name type="scientific">Desulforapulum autotrophicum (strain ATCC 43914 / DSM 3382 / VKM B-1955 / HRM2)</name>
    <name type="common">Desulfobacterium autotrophicum</name>
    <dbReference type="NCBI Taxonomy" id="177437"/>
    <lineage>
        <taxon>Bacteria</taxon>
        <taxon>Pseudomonadati</taxon>
        <taxon>Thermodesulfobacteriota</taxon>
        <taxon>Desulfobacteria</taxon>
        <taxon>Desulfobacterales</taxon>
        <taxon>Desulfobacteraceae</taxon>
        <taxon>Desulforapulum</taxon>
    </lineage>
</organism>
<dbReference type="AlphaFoldDB" id="C0QGQ7"/>
<feature type="domain" description="SsuA/THI5-like" evidence="1">
    <location>
        <begin position="26"/>
        <end position="90"/>
    </location>
</feature>
<keyword evidence="3" id="KW-1185">Reference proteome</keyword>
<dbReference type="Pfam" id="PF09084">
    <property type="entry name" value="NMT1"/>
    <property type="match status" value="1"/>
</dbReference>